<sequence>MQCSHTFPFPRSFITSQTQLLHINPAPRLIIRILLPFLSLFFASMYPSTYHSPPADVFPNRWSAIRAGSMSYSFSPKLFPSPSITALPPG</sequence>
<gene>
    <name evidence="1" type="ORF">B456_012G067900</name>
</gene>
<dbReference type="Proteomes" id="UP000032304">
    <property type="component" value="Chromosome 12"/>
</dbReference>
<evidence type="ECO:0000313" key="1">
    <source>
        <dbReference type="EMBL" id="KJB76022.1"/>
    </source>
</evidence>
<evidence type="ECO:0000313" key="2">
    <source>
        <dbReference type="Proteomes" id="UP000032304"/>
    </source>
</evidence>
<accession>A0A0D2RZ44</accession>
<proteinExistence type="predicted"/>
<dbReference type="eggNOG" id="ENOG502SW4K">
    <property type="taxonomic scope" value="Eukaryota"/>
</dbReference>
<dbReference type="EMBL" id="CM001751">
    <property type="protein sequence ID" value="KJB76022.1"/>
    <property type="molecule type" value="Genomic_DNA"/>
</dbReference>
<dbReference type="OMA" id="MPRCHTV"/>
<reference evidence="1 2" key="1">
    <citation type="journal article" date="2012" name="Nature">
        <title>Repeated polyploidization of Gossypium genomes and the evolution of spinnable cotton fibres.</title>
        <authorList>
            <person name="Paterson A.H."/>
            <person name="Wendel J.F."/>
            <person name="Gundlach H."/>
            <person name="Guo H."/>
            <person name="Jenkins J."/>
            <person name="Jin D."/>
            <person name="Llewellyn D."/>
            <person name="Showmaker K.C."/>
            <person name="Shu S."/>
            <person name="Udall J."/>
            <person name="Yoo M.J."/>
            <person name="Byers R."/>
            <person name="Chen W."/>
            <person name="Doron-Faigenboim A."/>
            <person name="Duke M.V."/>
            <person name="Gong L."/>
            <person name="Grimwood J."/>
            <person name="Grover C."/>
            <person name="Grupp K."/>
            <person name="Hu G."/>
            <person name="Lee T.H."/>
            <person name="Li J."/>
            <person name="Lin L."/>
            <person name="Liu T."/>
            <person name="Marler B.S."/>
            <person name="Page J.T."/>
            <person name="Roberts A.W."/>
            <person name="Romanel E."/>
            <person name="Sanders W.S."/>
            <person name="Szadkowski E."/>
            <person name="Tan X."/>
            <person name="Tang H."/>
            <person name="Xu C."/>
            <person name="Wang J."/>
            <person name="Wang Z."/>
            <person name="Zhang D."/>
            <person name="Zhang L."/>
            <person name="Ashrafi H."/>
            <person name="Bedon F."/>
            <person name="Bowers J.E."/>
            <person name="Brubaker C.L."/>
            <person name="Chee P.W."/>
            <person name="Das S."/>
            <person name="Gingle A.R."/>
            <person name="Haigler C.H."/>
            <person name="Harker D."/>
            <person name="Hoffmann L.V."/>
            <person name="Hovav R."/>
            <person name="Jones D.C."/>
            <person name="Lemke C."/>
            <person name="Mansoor S."/>
            <person name="ur Rahman M."/>
            <person name="Rainville L.N."/>
            <person name="Rambani A."/>
            <person name="Reddy U.K."/>
            <person name="Rong J.K."/>
            <person name="Saranga Y."/>
            <person name="Scheffler B.E."/>
            <person name="Scheffler J.A."/>
            <person name="Stelly D.M."/>
            <person name="Triplett B.A."/>
            <person name="Van Deynze A."/>
            <person name="Vaslin M.F."/>
            <person name="Waghmare V.N."/>
            <person name="Walford S.A."/>
            <person name="Wright R.J."/>
            <person name="Zaki E.A."/>
            <person name="Zhang T."/>
            <person name="Dennis E.S."/>
            <person name="Mayer K.F."/>
            <person name="Peterson D.G."/>
            <person name="Rokhsar D.S."/>
            <person name="Wang X."/>
            <person name="Schmutz J."/>
        </authorList>
    </citation>
    <scope>NUCLEOTIDE SEQUENCE [LARGE SCALE GENOMIC DNA]</scope>
</reference>
<protein>
    <submittedName>
        <fullName evidence="1">Uncharacterized protein</fullName>
    </submittedName>
</protein>
<keyword evidence="2" id="KW-1185">Reference proteome</keyword>
<dbReference type="Gramene" id="KJB76022">
    <property type="protein sequence ID" value="KJB76022"/>
    <property type="gene ID" value="B456_012G067900"/>
</dbReference>
<name>A0A0D2RZ44_GOSRA</name>
<dbReference type="AlphaFoldDB" id="A0A0D2RZ44"/>
<organism evidence="1 2">
    <name type="scientific">Gossypium raimondii</name>
    <name type="common">Peruvian cotton</name>
    <name type="synonym">Gossypium klotzschianum subsp. raimondii</name>
    <dbReference type="NCBI Taxonomy" id="29730"/>
    <lineage>
        <taxon>Eukaryota</taxon>
        <taxon>Viridiplantae</taxon>
        <taxon>Streptophyta</taxon>
        <taxon>Embryophyta</taxon>
        <taxon>Tracheophyta</taxon>
        <taxon>Spermatophyta</taxon>
        <taxon>Magnoliopsida</taxon>
        <taxon>eudicotyledons</taxon>
        <taxon>Gunneridae</taxon>
        <taxon>Pentapetalae</taxon>
        <taxon>rosids</taxon>
        <taxon>malvids</taxon>
        <taxon>Malvales</taxon>
        <taxon>Malvaceae</taxon>
        <taxon>Malvoideae</taxon>
        <taxon>Gossypium</taxon>
    </lineage>
</organism>